<reference evidence="1 2" key="1">
    <citation type="submission" date="2007-03" db="EMBL/GenBank/DDBJ databases">
        <authorList>
            <person name="Stal L."/>
            <person name="Ferriera S."/>
            <person name="Johnson J."/>
            <person name="Kravitz S."/>
            <person name="Beeson K."/>
            <person name="Sutton G."/>
            <person name="Rogers Y.-H."/>
            <person name="Friedman R."/>
            <person name="Frazier M."/>
            <person name="Venter J.C."/>
        </authorList>
    </citation>
    <scope>NUCLEOTIDE SEQUENCE [LARGE SCALE GENOMIC DNA]</scope>
    <source>
        <strain evidence="1 2">CCY0110</strain>
    </source>
</reference>
<dbReference type="EMBL" id="AAXW01000138">
    <property type="protein sequence ID" value="EAZ87943.1"/>
    <property type="molecule type" value="Genomic_DNA"/>
</dbReference>
<protein>
    <submittedName>
        <fullName evidence="1">Uncharacterized protein</fullName>
    </submittedName>
</protein>
<organism evidence="1 2">
    <name type="scientific">Crocosphaera chwakensis CCY0110</name>
    <dbReference type="NCBI Taxonomy" id="391612"/>
    <lineage>
        <taxon>Bacteria</taxon>
        <taxon>Bacillati</taxon>
        <taxon>Cyanobacteriota</taxon>
        <taxon>Cyanophyceae</taxon>
        <taxon>Oscillatoriophycideae</taxon>
        <taxon>Chroococcales</taxon>
        <taxon>Aphanothecaceae</taxon>
        <taxon>Crocosphaera</taxon>
        <taxon>Crocosphaera chwakensis</taxon>
    </lineage>
</organism>
<dbReference type="eggNOG" id="ENOG5033GEJ">
    <property type="taxonomic scope" value="Bacteria"/>
</dbReference>
<name>A3J005_9CHRO</name>
<sequence length="112" mass="12418">MSRGGKREGAGNKFKWKHGKTKTIRVPVELADQLLELAKKLDEGETVISQSEIKETANIDYDTESKVIDLTGISLVSVSGQVGVRLSDLMLKGYQIEPSRLADLVRRSFLKT</sequence>
<gene>
    <name evidence="1" type="ORF">CY0110_00920</name>
</gene>
<dbReference type="RefSeq" id="WP_008278971.1">
    <property type="nucleotide sequence ID" value="NZ_AAXW01000138.1"/>
</dbReference>
<evidence type="ECO:0000313" key="2">
    <source>
        <dbReference type="Proteomes" id="UP000003781"/>
    </source>
</evidence>
<comment type="caution">
    <text evidence="1">The sequence shown here is derived from an EMBL/GenBank/DDBJ whole genome shotgun (WGS) entry which is preliminary data.</text>
</comment>
<evidence type="ECO:0000313" key="1">
    <source>
        <dbReference type="EMBL" id="EAZ87943.1"/>
    </source>
</evidence>
<dbReference type="Proteomes" id="UP000003781">
    <property type="component" value="Unassembled WGS sequence"/>
</dbReference>
<accession>A3J005</accession>
<dbReference type="AlphaFoldDB" id="A3J005"/>
<proteinExistence type="predicted"/>
<dbReference type="OrthoDB" id="583744at2"/>
<keyword evidence="2" id="KW-1185">Reference proteome</keyword>